<dbReference type="Pfam" id="PF01648">
    <property type="entry name" value="ACPS"/>
    <property type="match status" value="1"/>
</dbReference>
<reference evidence="4" key="1">
    <citation type="submission" date="2022-10" db="EMBL/GenBank/DDBJ databases">
        <authorList>
            <person name="Mo P."/>
        </authorList>
    </citation>
    <scope>NUCLEOTIDE SEQUENCE</scope>
    <source>
        <strain evidence="4">HUAS 13-4</strain>
    </source>
</reference>
<dbReference type="InterPro" id="IPR003542">
    <property type="entry name" value="Enbac_synth_compD-like"/>
</dbReference>
<name>A0ABY6EIU3_9ACTN</name>
<dbReference type="InterPro" id="IPR041354">
    <property type="entry name" value="4PPT_N"/>
</dbReference>
<dbReference type="Proteomes" id="UP001061298">
    <property type="component" value="Chromosome"/>
</dbReference>
<sequence>MSVPSVPEPVVSMGGLLPAVARAAQIMGRDDDVRILPEEVAALGRVPQARMWEFAAGRTCARRAMRALGLPTAPVLIGAHREPVWPRGIVGSITHCPGYCAAAVALGRDLAAVGIDAEPHEALPAGVLEAISAAAERAALEALPSGPVCWDRVLFSAEESIYKAWFALTRTWLDFTDVVVTVHVVSVHASDGSFHGRLIERAAADERAPTGLDGCFVVGAGLVLTAVTMARVGPLRSGMGDR</sequence>
<accession>A0ABY6EIU3</accession>
<gene>
    <name evidence="4" type="ORF">N8I84_38465</name>
</gene>
<dbReference type="PRINTS" id="PR01399">
    <property type="entry name" value="ENTSNTHTASED"/>
</dbReference>
<dbReference type="PANTHER" id="PTHR38096:SF1">
    <property type="entry name" value="ENTEROBACTIN SYNTHASE COMPONENT D"/>
    <property type="match status" value="1"/>
</dbReference>
<dbReference type="Pfam" id="PF17837">
    <property type="entry name" value="4PPT_N"/>
    <property type="match status" value="1"/>
</dbReference>
<evidence type="ECO:0000313" key="4">
    <source>
        <dbReference type="EMBL" id="UXY23938.1"/>
    </source>
</evidence>
<dbReference type="GO" id="GO:0016740">
    <property type="term" value="F:transferase activity"/>
    <property type="evidence" value="ECO:0007669"/>
    <property type="project" value="UniProtKB-KW"/>
</dbReference>
<evidence type="ECO:0000259" key="3">
    <source>
        <dbReference type="Pfam" id="PF17837"/>
    </source>
</evidence>
<protein>
    <submittedName>
        <fullName evidence="4">4'-phosphopantetheinyl transferase superfamily protein</fullName>
    </submittedName>
</protein>
<dbReference type="InterPro" id="IPR037143">
    <property type="entry name" value="4-PPantetheinyl_Trfase_dom_sf"/>
</dbReference>
<evidence type="ECO:0000313" key="5">
    <source>
        <dbReference type="Proteomes" id="UP001061298"/>
    </source>
</evidence>
<dbReference type="EMBL" id="CP106793">
    <property type="protein sequence ID" value="UXY23938.1"/>
    <property type="molecule type" value="Genomic_DNA"/>
</dbReference>
<keyword evidence="1 4" id="KW-0808">Transferase</keyword>
<proteinExistence type="predicted"/>
<dbReference type="InterPro" id="IPR008278">
    <property type="entry name" value="4-PPantetheinyl_Trfase_dom"/>
</dbReference>
<feature type="domain" description="4'-phosphopantetheinyl transferase N-terminal" evidence="3">
    <location>
        <begin position="45"/>
        <end position="105"/>
    </location>
</feature>
<organism evidence="4 5">
    <name type="scientific">Streptomyces cynarae</name>
    <dbReference type="NCBI Taxonomy" id="2981134"/>
    <lineage>
        <taxon>Bacteria</taxon>
        <taxon>Bacillati</taxon>
        <taxon>Actinomycetota</taxon>
        <taxon>Actinomycetes</taxon>
        <taxon>Kitasatosporales</taxon>
        <taxon>Streptomycetaceae</taxon>
        <taxon>Streptomyces</taxon>
    </lineage>
</organism>
<dbReference type="PANTHER" id="PTHR38096">
    <property type="entry name" value="ENTEROBACTIN SYNTHASE COMPONENT D"/>
    <property type="match status" value="1"/>
</dbReference>
<feature type="domain" description="4'-phosphopantetheinyl transferase" evidence="2">
    <location>
        <begin position="112"/>
        <end position="183"/>
    </location>
</feature>
<dbReference type="SUPFAM" id="SSF56214">
    <property type="entry name" value="4'-phosphopantetheinyl transferase"/>
    <property type="match status" value="1"/>
</dbReference>
<keyword evidence="5" id="KW-1185">Reference proteome</keyword>
<dbReference type="RefSeq" id="WP_263234173.1">
    <property type="nucleotide sequence ID" value="NZ_CP106793.1"/>
</dbReference>
<evidence type="ECO:0000259" key="2">
    <source>
        <dbReference type="Pfam" id="PF01648"/>
    </source>
</evidence>
<evidence type="ECO:0000256" key="1">
    <source>
        <dbReference type="ARBA" id="ARBA00022679"/>
    </source>
</evidence>